<evidence type="ECO:0000313" key="1">
    <source>
        <dbReference type="EMBL" id="GAG32318.1"/>
    </source>
</evidence>
<sequence length="90" mass="9609">MSRLRSPGLDLTQRGLDLNQQAVPKFVAATGAINYSKVMDLCKPPLAGESVRMSRRGIRSTHQPAGAGRLGFVLAVSVPARQIFNGDSVC</sequence>
<comment type="caution">
    <text evidence="1">The sequence shown here is derived from an EMBL/GenBank/DDBJ whole genome shotgun (WGS) entry which is preliminary data.</text>
</comment>
<dbReference type="AlphaFoldDB" id="X0X6M4"/>
<dbReference type="EMBL" id="BARS01046730">
    <property type="protein sequence ID" value="GAG32318.1"/>
    <property type="molecule type" value="Genomic_DNA"/>
</dbReference>
<gene>
    <name evidence="1" type="ORF">S01H1_70287</name>
</gene>
<accession>X0X6M4</accession>
<reference evidence="1" key="1">
    <citation type="journal article" date="2014" name="Front. Microbiol.">
        <title>High frequency of phylogenetically diverse reductive dehalogenase-homologous genes in deep subseafloor sedimentary metagenomes.</title>
        <authorList>
            <person name="Kawai M."/>
            <person name="Futagami T."/>
            <person name="Toyoda A."/>
            <person name="Takaki Y."/>
            <person name="Nishi S."/>
            <person name="Hori S."/>
            <person name="Arai W."/>
            <person name="Tsubouchi T."/>
            <person name="Morono Y."/>
            <person name="Uchiyama I."/>
            <person name="Ito T."/>
            <person name="Fujiyama A."/>
            <person name="Inagaki F."/>
            <person name="Takami H."/>
        </authorList>
    </citation>
    <scope>NUCLEOTIDE SEQUENCE</scope>
    <source>
        <strain evidence="1">Expedition CK06-06</strain>
    </source>
</reference>
<organism evidence="1">
    <name type="scientific">marine sediment metagenome</name>
    <dbReference type="NCBI Taxonomy" id="412755"/>
    <lineage>
        <taxon>unclassified sequences</taxon>
        <taxon>metagenomes</taxon>
        <taxon>ecological metagenomes</taxon>
    </lineage>
</organism>
<protein>
    <submittedName>
        <fullName evidence="1">Uncharacterized protein</fullName>
    </submittedName>
</protein>
<name>X0X6M4_9ZZZZ</name>
<proteinExistence type="predicted"/>